<accession>A0A495PWA1</accession>
<evidence type="ECO:0000313" key="2">
    <source>
        <dbReference type="Proteomes" id="UP000276282"/>
    </source>
</evidence>
<dbReference type="EMBL" id="RBLG01000002">
    <property type="protein sequence ID" value="RKS53768.1"/>
    <property type="molecule type" value="Genomic_DNA"/>
</dbReference>
<dbReference type="InterPro" id="IPR021660">
    <property type="entry name" value="DUF3253"/>
</dbReference>
<dbReference type="Proteomes" id="UP000276282">
    <property type="component" value="Unassembled WGS sequence"/>
</dbReference>
<protein>
    <submittedName>
        <fullName evidence="1">Uncharacterized protein DUF3253</fullName>
    </submittedName>
</protein>
<keyword evidence="2" id="KW-1185">Reference proteome</keyword>
<dbReference type="InterPro" id="IPR036388">
    <property type="entry name" value="WH-like_DNA-bd_sf"/>
</dbReference>
<evidence type="ECO:0000313" key="1">
    <source>
        <dbReference type="EMBL" id="RKS53768.1"/>
    </source>
</evidence>
<sequence>MPEEIKRNLLKFAQERGEDKTYCPSEVARLLYPDCWRDKMDLVRKQADILVEAGELVVLQKGLIQQKLPSDLKGPIRLRNKEG</sequence>
<organism evidence="1 2">
    <name type="scientific">Gillisia mitskevichiae</name>
    <dbReference type="NCBI Taxonomy" id="270921"/>
    <lineage>
        <taxon>Bacteria</taxon>
        <taxon>Pseudomonadati</taxon>
        <taxon>Bacteroidota</taxon>
        <taxon>Flavobacteriia</taxon>
        <taxon>Flavobacteriales</taxon>
        <taxon>Flavobacteriaceae</taxon>
        <taxon>Gillisia</taxon>
    </lineage>
</organism>
<name>A0A495PWA1_9FLAO</name>
<comment type="caution">
    <text evidence="1">The sequence shown here is derived from an EMBL/GenBank/DDBJ whole genome shotgun (WGS) entry which is preliminary data.</text>
</comment>
<proteinExistence type="predicted"/>
<dbReference type="OrthoDB" id="711646at2"/>
<reference evidence="1 2" key="1">
    <citation type="submission" date="2018-10" db="EMBL/GenBank/DDBJ databases">
        <title>Genomic Encyclopedia of Archaeal and Bacterial Type Strains, Phase II (KMG-II): from individual species to whole genera.</title>
        <authorList>
            <person name="Goeker M."/>
        </authorList>
    </citation>
    <scope>NUCLEOTIDE SEQUENCE [LARGE SCALE GENOMIC DNA]</scope>
    <source>
        <strain evidence="1 2">DSM 19839</strain>
    </source>
</reference>
<dbReference type="SUPFAM" id="SSF46785">
    <property type="entry name" value="Winged helix' DNA-binding domain"/>
    <property type="match status" value="1"/>
</dbReference>
<dbReference type="AlphaFoldDB" id="A0A495PWA1"/>
<dbReference type="Gene3D" id="1.10.10.10">
    <property type="entry name" value="Winged helix-like DNA-binding domain superfamily/Winged helix DNA-binding domain"/>
    <property type="match status" value="1"/>
</dbReference>
<dbReference type="Pfam" id="PF11625">
    <property type="entry name" value="DUF3253"/>
    <property type="match status" value="1"/>
</dbReference>
<dbReference type="InterPro" id="IPR036390">
    <property type="entry name" value="WH_DNA-bd_sf"/>
</dbReference>
<dbReference type="RefSeq" id="WP_121345843.1">
    <property type="nucleotide sequence ID" value="NZ_RBLG01000002.1"/>
</dbReference>
<gene>
    <name evidence="1" type="ORF">BC962_2023</name>
</gene>